<name>A0ABT2VTT1_9ALTE</name>
<dbReference type="RefSeq" id="WP_262994743.1">
    <property type="nucleotide sequence ID" value="NZ_JAOTJC010000008.1"/>
</dbReference>
<accession>A0ABT2VTT1</accession>
<dbReference type="EMBL" id="JAOTJC010000008">
    <property type="protein sequence ID" value="MCU7555269.1"/>
    <property type="molecule type" value="Genomic_DNA"/>
</dbReference>
<proteinExistence type="predicted"/>
<gene>
    <name evidence="1" type="ORF">OCL06_11785</name>
</gene>
<comment type="caution">
    <text evidence="1">The sequence shown here is derived from an EMBL/GenBank/DDBJ whole genome shotgun (WGS) entry which is preliminary data.</text>
</comment>
<protein>
    <submittedName>
        <fullName evidence="1">Uncharacterized protein</fullName>
    </submittedName>
</protein>
<evidence type="ECO:0000313" key="1">
    <source>
        <dbReference type="EMBL" id="MCU7555269.1"/>
    </source>
</evidence>
<keyword evidence="2" id="KW-1185">Reference proteome</keyword>
<sequence>MIHSDSPESLACCIEAIALAKRHPSASADELQTLLAQQGYAEPVISQVADPARSNSALTSQLA</sequence>
<organism evidence="1 2">
    <name type="scientific">Alteromonas salexigens</name>
    <dbReference type="NCBI Taxonomy" id="2982530"/>
    <lineage>
        <taxon>Bacteria</taxon>
        <taxon>Pseudomonadati</taxon>
        <taxon>Pseudomonadota</taxon>
        <taxon>Gammaproteobacteria</taxon>
        <taxon>Alteromonadales</taxon>
        <taxon>Alteromonadaceae</taxon>
        <taxon>Alteromonas/Salinimonas group</taxon>
        <taxon>Alteromonas</taxon>
    </lineage>
</organism>
<dbReference type="Proteomes" id="UP001209257">
    <property type="component" value="Unassembled WGS sequence"/>
</dbReference>
<reference evidence="2" key="1">
    <citation type="submission" date="2023-07" db="EMBL/GenBank/DDBJ databases">
        <title>Study on multiphase classification of strain Alteromonas salexigens isolated from the Yellow Sea.</title>
        <authorList>
            <person name="Sun L."/>
        </authorList>
    </citation>
    <scope>NUCLEOTIDE SEQUENCE [LARGE SCALE GENOMIC DNA]</scope>
    <source>
        <strain evidence="2">ASW11-19</strain>
    </source>
</reference>
<evidence type="ECO:0000313" key="2">
    <source>
        <dbReference type="Proteomes" id="UP001209257"/>
    </source>
</evidence>